<name>A0AAW1Q1Q6_9CHLO</name>
<keyword evidence="3" id="KW-0472">Membrane</keyword>
<reference evidence="4 5" key="1">
    <citation type="journal article" date="2024" name="Nat. Commun.">
        <title>Phylogenomics reveals the evolutionary origins of lichenization in chlorophyte algae.</title>
        <authorList>
            <person name="Puginier C."/>
            <person name="Libourel C."/>
            <person name="Otte J."/>
            <person name="Skaloud P."/>
            <person name="Haon M."/>
            <person name="Grisel S."/>
            <person name="Petersen M."/>
            <person name="Berrin J.G."/>
            <person name="Delaux P.M."/>
            <person name="Dal Grande F."/>
            <person name="Keller J."/>
        </authorList>
    </citation>
    <scope>NUCLEOTIDE SEQUENCE [LARGE SCALE GENOMIC DNA]</scope>
    <source>
        <strain evidence="4 5">SAG 2043</strain>
    </source>
</reference>
<keyword evidence="3" id="KW-0812">Transmembrane</keyword>
<evidence type="ECO:0000313" key="5">
    <source>
        <dbReference type="Proteomes" id="UP001489004"/>
    </source>
</evidence>
<keyword evidence="1" id="KW-0175">Coiled coil</keyword>
<evidence type="ECO:0000256" key="3">
    <source>
        <dbReference type="SAM" id="Phobius"/>
    </source>
</evidence>
<protein>
    <recommendedName>
        <fullName evidence="6">Protein CASP</fullName>
    </recommendedName>
</protein>
<dbReference type="Proteomes" id="UP001489004">
    <property type="component" value="Unassembled WGS sequence"/>
</dbReference>
<proteinExistence type="predicted"/>
<feature type="transmembrane region" description="Helical" evidence="3">
    <location>
        <begin position="138"/>
        <end position="158"/>
    </location>
</feature>
<dbReference type="AlphaFoldDB" id="A0AAW1Q1Q6"/>
<keyword evidence="5" id="KW-1185">Reference proteome</keyword>
<gene>
    <name evidence="4" type="ORF">WJX72_000201</name>
</gene>
<accession>A0AAW1Q1Q6</accession>
<feature type="region of interest" description="Disordered" evidence="2">
    <location>
        <begin position="99"/>
        <end position="118"/>
    </location>
</feature>
<feature type="coiled-coil region" evidence="1">
    <location>
        <begin position="12"/>
        <end position="78"/>
    </location>
</feature>
<evidence type="ECO:0000313" key="4">
    <source>
        <dbReference type="EMBL" id="KAK9814064.1"/>
    </source>
</evidence>
<evidence type="ECO:0000256" key="1">
    <source>
        <dbReference type="SAM" id="Coils"/>
    </source>
</evidence>
<sequence>MVQACYAAETLAASLRQQLAQAQECEAAARQQLAALGEGQAEGMAEAQRQVAGAQQAAADAQAEMEIMREAMQHAKVAALEKHTHELSWQVAMLTRTGDGAQPARRPGAVPEPVQSEPGQGTLPGVVGLLLRHRKKLVVVYLVVLHALVYFALTHGVFGSMAGDYGVASTTAGAKPMQQLADREFASAVDVMSMPHAVTA</sequence>
<evidence type="ECO:0008006" key="6">
    <source>
        <dbReference type="Google" id="ProtNLM"/>
    </source>
</evidence>
<organism evidence="4 5">
    <name type="scientific">[Myrmecia] bisecta</name>
    <dbReference type="NCBI Taxonomy" id="41462"/>
    <lineage>
        <taxon>Eukaryota</taxon>
        <taxon>Viridiplantae</taxon>
        <taxon>Chlorophyta</taxon>
        <taxon>core chlorophytes</taxon>
        <taxon>Trebouxiophyceae</taxon>
        <taxon>Trebouxiales</taxon>
        <taxon>Trebouxiaceae</taxon>
        <taxon>Myrmecia</taxon>
    </lineage>
</organism>
<comment type="caution">
    <text evidence="4">The sequence shown here is derived from an EMBL/GenBank/DDBJ whole genome shotgun (WGS) entry which is preliminary data.</text>
</comment>
<dbReference type="EMBL" id="JALJOR010000007">
    <property type="protein sequence ID" value="KAK9814064.1"/>
    <property type="molecule type" value="Genomic_DNA"/>
</dbReference>
<evidence type="ECO:0000256" key="2">
    <source>
        <dbReference type="SAM" id="MobiDB-lite"/>
    </source>
</evidence>
<keyword evidence="3" id="KW-1133">Transmembrane helix</keyword>